<feature type="compositionally biased region" description="Basic residues" evidence="1">
    <location>
        <begin position="238"/>
        <end position="253"/>
    </location>
</feature>
<sequence length="295" mass="33205">MQRFKRVFTPKTSKKSPDEGRRRSKSFSSVPLSSSRNNTTDSKSSKHRGIQPSDITVVSVLDISAENDRLFEDDEESFRADDPNSHRGLPFVIDKKLLDCFPQPPPINSILRIPIYSTDYGLPEDEILPPLLPQVERYWQEQRAIQRETQVQASPNSRQPLSRSSNASFSRPTNWAYPSLSSQSSYTPTSATMSRASSRNDHNYAARPIRCNPLNHKKLASDPGARTGASEAQAQPHVLHHNQNRTKARHRPGPRQPIPENVNENGGIVFSYSSRPGQGRRLPPQPHFCPGPSYF</sequence>
<feature type="compositionally biased region" description="Polar residues" evidence="1">
    <location>
        <begin position="147"/>
        <end position="173"/>
    </location>
</feature>
<dbReference type="AlphaFoldDB" id="A0A8H5FU19"/>
<dbReference type="Proteomes" id="UP000559256">
    <property type="component" value="Unassembled WGS sequence"/>
</dbReference>
<feature type="region of interest" description="Disordered" evidence="1">
    <location>
        <begin position="147"/>
        <end position="295"/>
    </location>
</feature>
<accession>A0A8H5FU19</accession>
<evidence type="ECO:0000313" key="3">
    <source>
        <dbReference type="Proteomes" id="UP000559256"/>
    </source>
</evidence>
<gene>
    <name evidence="2" type="ORF">D9758_006814</name>
</gene>
<dbReference type="EMBL" id="JAACJM010000085">
    <property type="protein sequence ID" value="KAF5348732.1"/>
    <property type="molecule type" value="Genomic_DNA"/>
</dbReference>
<dbReference type="OrthoDB" id="2962639at2759"/>
<protein>
    <submittedName>
        <fullName evidence="2">Uncharacterized protein</fullName>
    </submittedName>
</protein>
<feature type="compositionally biased region" description="Basic residues" evidence="1">
    <location>
        <begin position="1"/>
        <end position="14"/>
    </location>
</feature>
<feature type="compositionally biased region" description="Low complexity" evidence="1">
    <location>
        <begin position="26"/>
        <end position="36"/>
    </location>
</feature>
<evidence type="ECO:0000313" key="2">
    <source>
        <dbReference type="EMBL" id="KAF5348732.1"/>
    </source>
</evidence>
<reference evidence="2 3" key="1">
    <citation type="journal article" date="2020" name="ISME J.">
        <title>Uncovering the hidden diversity of litter-decomposition mechanisms in mushroom-forming fungi.</title>
        <authorList>
            <person name="Floudas D."/>
            <person name="Bentzer J."/>
            <person name="Ahren D."/>
            <person name="Johansson T."/>
            <person name="Persson P."/>
            <person name="Tunlid A."/>
        </authorList>
    </citation>
    <scope>NUCLEOTIDE SEQUENCE [LARGE SCALE GENOMIC DNA]</scope>
    <source>
        <strain evidence="2 3">CBS 291.85</strain>
    </source>
</reference>
<evidence type="ECO:0000256" key="1">
    <source>
        <dbReference type="SAM" id="MobiDB-lite"/>
    </source>
</evidence>
<keyword evidence="3" id="KW-1185">Reference proteome</keyword>
<comment type="caution">
    <text evidence="2">The sequence shown here is derived from an EMBL/GenBank/DDBJ whole genome shotgun (WGS) entry which is preliminary data.</text>
</comment>
<feature type="compositionally biased region" description="Low complexity" evidence="1">
    <location>
        <begin position="177"/>
        <end position="190"/>
    </location>
</feature>
<name>A0A8H5FU19_9AGAR</name>
<proteinExistence type="predicted"/>
<feature type="region of interest" description="Disordered" evidence="1">
    <location>
        <begin position="1"/>
        <end position="52"/>
    </location>
</feature>
<organism evidence="2 3">
    <name type="scientific">Tetrapyrgos nigripes</name>
    <dbReference type="NCBI Taxonomy" id="182062"/>
    <lineage>
        <taxon>Eukaryota</taxon>
        <taxon>Fungi</taxon>
        <taxon>Dikarya</taxon>
        <taxon>Basidiomycota</taxon>
        <taxon>Agaricomycotina</taxon>
        <taxon>Agaricomycetes</taxon>
        <taxon>Agaricomycetidae</taxon>
        <taxon>Agaricales</taxon>
        <taxon>Marasmiineae</taxon>
        <taxon>Marasmiaceae</taxon>
        <taxon>Tetrapyrgos</taxon>
    </lineage>
</organism>